<feature type="signal peptide" evidence="6">
    <location>
        <begin position="1"/>
        <end position="21"/>
    </location>
</feature>
<keyword evidence="5" id="KW-0175">Coiled coil</keyword>
<protein>
    <recommendedName>
        <fullName evidence="2">peptidylprolyl isomerase</fullName>
        <ecNumber evidence="2">5.2.1.8</ecNumber>
    </recommendedName>
</protein>
<dbReference type="Proteomes" id="UP001225316">
    <property type="component" value="Unassembled WGS sequence"/>
</dbReference>
<comment type="caution">
    <text evidence="8">The sequence shown here is derived from an EMBL/GenBank/DDBJ whole genome shotgun (WGS) entry which is preliminary data.</text>
</comment>
<feature type="coiled-coil region" evidence="5">
    <location>
        <begin position="195"/>
        <end position="234"/>
    </location>
</feature>
<evidence type="ECO:0000256" key="4">
    <source>
        <dbReference type="ARBA" id="ARBA00023235"/>
    </source>
</evidence>
<dbReference type="PROSITE" id="PS00170">
    <property type="entry name" value="CSA_PPIASE_1"/>
    <property type="match status" value="1"/>
</dbReference>
<evidence type="ECO:0000313" key="8">
    <source>
        <dbReference type="EMBL" id="MDQ8208085.1"/>
    </source>
</evidence>
<evidence type="ECO:0000256" key="1">
    <source>
        <dbReference type="ARBA" id="ARBA00007365"/>
    </source>
</evidence>
<comment type="similarity">
    <text evidence="1">Belongs to the cyclophilin-type PPIase family.</text>
</comment>
<gene>
    <name evidence="8" type="ORF">QEH52_11235</name>
</gene>
<dbReference type="InterPro" id="IPR002130">
    <property type="entry name" value="Cyclophilin-type_PPIase_dom"/>
</dbReference>
<keyword evidence="6" id="KW-0732">Signal</keyword>
<dbReference type="PANTHER" id="PTHR45625:SF4">
    <property type="entry name" value="PEPTIDYLPROLYL ISOMERASE DOMAIN AND WD REPEAT-CONTAINING PROTEIN 1"/>
    <property type="match status" value="1"/>
</dbReference>
<dbReference type="InterPro" id="IPR029000">
    <property type="entry name" value="Cyclophilin-like_dom_sf"/>
</dbReference>
<dbReference type="SUPFAM" id="SSF50891">
    <property type="entry name" value="Cyclophilin-like"/>
    <property type="match status" value="1"/>
</dbReference>
<dbReference type="InterPro" id="IPR044666">
    <property type="entry name" value="Cyclophilin_A-like"/>
</dbReference>
<evidence type="ECO:0000256" key="6">
    <source>
        <dbReference type="SAM" id="SignalP"/>
    </source>
</evidence>
<accession>A0ABU1AY96</accession>
<dbReference type="PROSITE" id="PS50072">
    <property type="entry name" value="CSA_PPIASE_2"/>
    <property type="match status" value="1"/>
</dbReference>
<dbReference type="RefSeq" id="WP_308950517.1">
    <property type="nucleotide sequence ID" value="NZ_JARXHW010000024.1"/>
</dbReference>
<dbReference type="Gene3D" id="2.40.100.10">
    <property type="entry name" value="Cyclophilin-like"/>
    <property type="match status" value="1"/>
</dbReference>
<dbReference type="InterPro" id="IPR020892">
    <property type="entry name" value="Cyclophilin-type_PPIase_CS"/>
</dbReference>
<name>A0ABU1AY96_9BACT</name>
<organism evidence="8 9">
    <name type="scientific">Thalassobacterium maritimum</name>
    <dbReference type="NCBI Taxonomy" id="3041265"/>
    <lineage>
        <taxon>Bacteria</taxon>
        <taxon>Pseudomonadati</taxon>
        <taxon>Verrucomicrobiota</taxon>
        <taxon>Opitutia</taxon>
        <taxon>Puniceicoccales</taxon>
        <taxon>Coraliomargaritaceae</taxon>
        <taxon>Thalassobacterium</taxon>
    </lineage>
</organism>
<dbReference type="EMBL" id="JARXHW010000024">
    <property type="protein sequence ID" value="MDQ8208085.1"/>
    <property type="molecule type" value="Genomic_DNA"/>
</dbReference>
<keyword evidence="9" id="KW-1185">Reference proteome</keyword>
<feature type="chain" id="PRO_5047532896" description="peptidylprolyl isomerase" evidence="6">
    <location>
        <begin position="22"/>
        <end position="391"/>
    </location>
</feature>
<evidence type="ECO:0000313" key="9">
    <source>
        <dbReference type="Proteomes" id="UP001225316"/>
    </source>
</evidence>
<proteinExistence type="inferred from homology"/>
<dbReference type="GO" id="GO:0003755">
    <property type="term" value="F:peptidyl-prolyl cis-trans isomerase activity"/>
    <property type="evidence" value="ECO:0007669"/>
    <property type="project" value="UniProtKB-EC"/>
</dbReference>
<evidence type="ECO:0000256" key="2">
    <source>
        <dbReference type="ARBA" id="ARBA00013194"/>
    </source>
</evidence>
<evidence type="ECO:0000259" key="7">
    <source>
        <dbReference type="PROSITE" id="PS50072"/>
    </source>
</evidence>
<keyword evidence="4 8" id="KW-0413">Isomerase</keyword>
<reference evidence="8 9" key="1">
    <citation type="submission" date="2023-04" db="EMBL/GenBank/DDBJ databases">
        <title>A novel bacteria isolated from coastal sediment.</title>
        <authorList>
            <person name="Liu X.-J."/>
            <person name="Du Z.-J."/>
        </authorList>
    </citation>
    <scope>NUCLEOTIDE SEQUENCE [LARGE SCALE GENOMIC DNA]</scope>
    <source>
        <strain evidence="8 9">SDUM461003</strain>
    </source>
</reference>
<evidence type="ECO:0000256" key="3">
    <source>
        <dbReference type="ARBA" id="ARBA00023110"/>
    </source>
</evidence>
<dbReference type="PRINTS" id="PR00153">
    <property type="entry name" value="CSAPPISMRASE"/>
</dbReference>
<dbReference type="EC" id="5.2.1.8" evidence="2"/>
<dbReference type="Pfam" id="PF00160">
    <property type="entry name" value="Pro_isomerase"/>
    <property type="match status" value="1"/>
</dbReference>
<evidence type="ECO:0000256" key="5">
    <source>
        <dbReference type="SAM" id="Coils"/>
    </source>
</evidence>
<dbReference type="PANTHER" id="PTHR45625">
    <property type="entry name" value="PEPTIDYL-PROLYL CIS-TRANS ISOMERASE-RELATED"/>
    <property type="match status" value="1"/>
</dbReference>
<feature type="domain" description="PPIase cyclophilin-type" evidence="7">
    <location>
        <begin position="246"/>
        <end position="389"/>
    </location>
</feature>
<sequence>MYSKSYRFLLVALMAASPVFAQDHAEHAGHDHADHAGHDHAGHNHAEHVAPVQVSEDELIEIVGYLTAQGGGVASLQLDDKQIAVLADGLEKGLTGELDLRAFEQSEVEAAFAEAQARAEAVQAAAEELPAISEASLSKIGAVIVMQSGLQQLGFGSEEASKISKGFAQGAKDQAPDPTLEAKMPAFQEFIQVRVQAAQAQMQAQQAEMMAAQAAAQEAAMAEFKEVADEWKEKDNFNIVLETTQGDVEIELFPSIAPLAVANFVGHIEDGYYNDLIFHRVIDGFMIQGGDPLGSGTGGESIWGKNFPDEFSEEARFDSEGMLAMANSGPMTNGSQFFITTSNPEWLNDKHTIFGKVVKGYDNVVKIEKVETGAGDKPVEEQKIVKAYLVD</sequence>
<keyword evidence="3" id="KW-0697">Rotamase</keyword>